<sequence>MELMTIGYEGLSLEEFFGLLREGRVERIVDVRQMPLSRKKGFSKNSLREAACARGFEYIHLSAFGCPKSIRDTYKADGDWARYTRSFLAYLVTQQEPLQHLAQIASSKRCCLLCFEADPDTCHRLFVAEHAARSSGGRLRVHHLGAAFTAPALAA</sequence>
<dbReference type="EMBL" id="JACHGW010000010">
    <property type="protein sequence ID" value="MBB6053925.1"/>
    <property type="molecule type" value="Genomic_DNA"/>
</dbReference>
<organism evidence="1 2">
    <name type="scientific">Armatimonas rosea</name>
    <dbReference type="NCBI Taxonomy" id="685828"/>
    <lineage>
        <taxon>Bacteria</taxon>
        <taxon>Bacillati</taxon>
        <taxon>Armatimonadota</taxon>
        <taxon>Armatimonadia</taxon>
        <taxon>Armatimonadales</taxon>
        <taxon>Armatimonadaceae</taxon>
        <taxon>Armatimonas</taxon>
    </lineage>
</organism>
<dbReference type="Pfam" id="PF04343">
    <property type="entry name" value="DUF488"/>
    <property type="match status" value="1"/>
</dbReference>
<dbReference type="AlphaFoldDB" id="A0A7W9WA49"/>
<gene>
    <name evidence="1" type="ORF">HNQ39_005772</name>
</gene>
<keyword evidence="2" id="KW-1185">Reference proteome</keyword>
<dbReference type="Proteomes" id="UP000520814">
    <property type="component" value="Unassembled WGS sequence"/>
</dbReference>
<dbReference type="PANTHER" id="PTHR39337:SF1">
    <property type="entry name" value="BLR5642 PROTEIN"/>
    <property type="match status" value="1"/>
</dbReference>
<dbReference type="InterPro" id="IPR007438">
    <property type="entry name" value="DUF488"/>
</dbReference>
<comment type="caution">
    <text evidence="1">The sequence shown here is derived from an EMBL/GenBank/DDBJ whole genome shotgun (WGS) entry which is preliminary data.</text>
</comment>
<dbReference type="PANTHER" id="PTHR39337">
    <property type="entry name" value="BLR5642 PROTEIN"/>
    <property type="match status" value="1"/>
</dbReference>
<accession>A0A7W9WA49</accession>
<evidence type="ECO:0000313" key="2">
    <source>
        <dbReference type="Proteomes" id="UP000520814"/>
    </source>
</evidence>
<protein>
    <submittedName>
        <fullName evidence="1">Uncharacterized protein (DUF488 family)</fullName>
    </submittedName>
</protein>
<evidence type="ECO:0000313" key="1">
    <source>
        <dbReference type="EMBL" id="MBB6053925.1"/>
    </source>
</evidence>
<reference evidence="1 2" key="1">
    <citation type="submission" date="2020-08" db="EMBL/GenBank/DDBJ databases">
        <title>Genomic Encyclopedia of Type Strains, Phase IV (KMG-IV): sequencing the most valuable type-strain genomes for metagenomic binning, comparative biology and taxonomic classification.</title>
        <authorList>
            <person name="Goeker M."/>
        </authorList>
    </citation>
    <scope>NUCLEOTIDE SEQUENCE [LARGE SCALE GENOMIC DNA]</scope>
    <source>
        <strain evidence="1 2">DSM 23562</strain>
    </source>
</reference>
<name>A0A7W9WA49_ARMRO</name>
<proteinExistence type="predicted"/>